<dbReference type="Proteomes" id="UP000187181">
    <property type="component" value="Unassembled WGS sequence"/>
</dbReference>
<accession>A0A1R3WP30</accession>
<keyword evidence="2" id="KW-0732">Signal</keyword>
<dbReference type="PANTHER" id="PTHR12558">
    <property type="entry name" value="CELL DIVISION CYCLE 16,23,27"/>
    <property type="match status" value="1"/>
</dbReference>
<evidence type="ECO:0000313" key="3">
    <source>
        <dbReference type="EMBL" id="SIT79552.1"/>
    </source>
</evidence>
<dbReference type="InterPro" id="IPR019734">
    <property type="entry name" value="TPR_rpt"/>
</dbReference>
<feature type="repeat" description="TPR" evidence="1">
    <location>
        <begin position="66"/>
        <end position="99"/>
    </location>
</feature>
<name>A0A1R3WP30_9BACT</name>
<dbReference type="InterPro" id="IPR011990">
    <property type="entry name" value="TPR-like_helical_dom_sf"/>
</dbReference>
<evidence type="ECO:0000256" key="2">
    <source>
        <dbReference type="SAM" id="SignalP"/>
    </source>
</evidence>
<reference evidence="4" key="1">
    <citation type="submission" date="2017-01" db="EMBL/GenBank/DDBJ databases">
        <authorList>
            <person name="Varghese N."/>
            <person name="Submissions S."/>
        </authorList>
    </citation>
    <scope>NUCLEOTIDE SEQUENCE [LARGE SCALE GENOMIC DNA]</scope>
    <source>
        <strain evidence="4">LP100</strain>
    </source>
</reference>
<feature type="signal peptide" evidence="2">
    <location>
        <begin position="1"/>
        <end position="20"/>
    </location>
</feature>
<dbReference type="PROSITE" id="PS50005">
    <property type="entry name" value="TPR"/>
    <property type="match status" value="2"/>
</dbReference>
<keyword evidence="1" id="KW-0802">TPR repeat</keyword>
<dbReference type="EMBL" id="FTPP01000001">
    <property type="protein sequence ID" value="SIT79552.1"/>
    <property type="molecule type" value="Genomic_DNA"/>
</dbReference>
<keyword evidence="4" id="KW-1185">Reference proteome</keyword>
<gene>
    <name evidence="3" type="ORF">SAMN05444128_0761</name>
</gene>
<feature type="chain" id="PRO_5010167248" evidence="2">
    <location>
        <begin position="21"/>
        <end position="239"/>
    </location>
</feature>
<sequence>MKRFFLAAATLVLSVSMAYAQEQQPASNPKVLPMFGQVAKTDAQQKADEKFLTSCDKSFESRTEASNFFMERGWEYLNEGQVDTAVYRFNLAWLLNPDNYNTYWAFGLVENSKGNTQEAIGMFDRALKYQPNNSLLLSDVGAAYLQQYIKDKKKKSLKQATAFLDRSLKADQNNAFALANYAQVYYYNKKYTEAWDYLHRSRDINIMSLDYNFLADLLAQMPDPKGMFRNDPNAVESAN</sequence>
<feature type="repeat" description="TPR" evidence="1">
    <location>
        <begin position="100"/>
        <end position="133"/>
    </location>
</feature>
<dbReference type="RefSeq" id="WP_076666140.1">
    <property type="nucleotide sequence ID" value="NZ_FTPP01000001.1"/>
</dbReference>
<dbReference type="OrthoDB" id="7058419at2"/>
<dbReference type="SMART" id="SM00028">
    <property type="entry name" value="TPR"/>
    <property type="match status" value="3"/>
</dbReference>
<evidence type="ECO:0000313" key="4">
    <source>
        <dbReference type="Proteomes" id="UP000187181"/>
    </source>
</evidence>
<proteinExistence type="predicted"/>
<protein>
    <submittedName>
        <fullName evidence="3">Uncharacterized protein</fullName>
    </submittedName>
</protein>
<dbReference type="Gene3D" id="1.25.40.10">
    <property type="entry name" value="Tetratricopeptide repeat domain"/>
    <property type="match status" value="2"/>
</dbReference>
<dbReference type="STRING" id="1317125.SAMN05444128_0761"/>
<dbReference type="SUPFAM" id="SSF48452">
    <property type="entry name" value="TPR-like"/>
    <property type="match status" value="1"/>
</dbReference>
<organism evidence="3 4">
    <name type="scientific">Pontibacter indicus</name>
    <dbReference type="NCBI Taxonomy" id="1317125"/>
    <lineage>
        <taxon>Bacteria</taxon>
        <taxon>Pseudomonadati</taxon>
        <taxon>Bacteroidota</taxon>
        <taxon>Cytophagia</taxon>
        <taxon>Cytophagales</taxon>
        <taxon>Hymenobacteraceae</taxon>
        <taxon>Pontibacter</taxon>
    </lineage>
</organism>
<dbReference type="PANTHER" id="PTHR12558:SF13">
    <property type="entry name" value="CELL DIVISION CYCLE PROTEIN 27 HOMOLOG"/>
    <property type="match status" value="1"/>
</dbReference>
<evidence type="ECO:0000256" key="1">
    <source>
        <dbReference type="PROSITE-ProRule" id="PRU00339"/>
    </source>
</evidence>
<dbReference type="AlphaFoldDB" id="A0A1R3WP30"/>